<dbReference type="GO" id="GO:0006355">
    <property type="term" value="P:regulation of DNA-templated transcription"/>
    <property type="evidence" value="ECO:0007669"/>
    <property type="project" value="InterPro"/>
</dbReference>
<evidence type="ECO:0000256" key="1">
    <source>
        <dbReference type="ARBA" id="ARBA00022741"/>
    </source>
</evidence>
<dbReference type="PANTHER" id="PTHR32071">
    <property type="entry name" value="TRANSCRIPTIONAL REGULATORY PROTEIN"/>
    <property type="match status" value="1"/>
</dbReference>
<name>A0A937FEL8_9CLOT</name>
<dbReference type="PROSITE" id="PS00676">
    <property type="entry name" value="SIGMA54_INTERACT_2"/>
    <property type="match status" value="1"/>
</dbReference>
<dbReference type="InterPro" id="IPR025943">
    <property type="entry name" value="Sigma_54_int_dom_ATP-bd_2"/>
</dbReference>
<dbReference type="InterPro" id="IPR011608">
    <property type="entry name" value="PRD"/>
</dbReference>
<feature type="domain" description="Sigma-54 factor interaction" evidence="4">
    <location>
        <begin position="77"/>
        <end position="311"/>
    </location>
</feature>
<keyword evidence="1" id="KW-0547">Nucleotide-binding</keyword>
<dbReference type="AlphaFoldDB" id="A0A937FEL8"/>
<dbReference type="EMBL" id="JAESWA010000022">
    <property type="protein sequence ID" value="MBL4931924.1"/>
    <property type="molecule type" value="Genomic_DNA"/>
</dbReference>
<keyword evidence="7" id="KW-1185">Reference proteome</keyword>
<dbReference type="InterPro" id="IPR036388">
    <property type="entry name" value="WH-like_DNA-bd_sf"/>
</dbReference>
<dbReference type="Gene3D" id="1.10.1790.10">
    <property type="entry name" value="PRD domain"/>
    <property type="match status" value="1"/>
</dbReference>
<evidence type="ECO:0000256" key="2">
    <source>
        <dbReference type="ARBA" id="ARBA00022840"/>
    </source>
</evidence>
<dbReference type="InterPro" id="IPR036634">
    <property type="entry name" value="PRD_sf"/>
</dbReference>
<dbReference type="SUPFAM" id="SSF46785">
    <property type="entry name" value="Winged helix' DNA-binding domain"/>
    <property type="match status" value="1"/>
</dbReference>
<evidence type="ECO:0000259" key="5">
    <source>
        <dbReference type="PROSITE" id="PS51372"/>
    </source>
</evidence>
<reference evidence="6" key="1">
    <citation type="submission" date="2021-01" db="EMBL/GenBank/DDBJ databases">
        <title>Genome public.</title>
        <authorList>
            <person name="Liu C."/>
            <person name="Sun Q."/>
        </authorList>
    </citation>
    <scope>NUCLEOTIDE SEQUENCE</scope>
    <source>
        <strain evidence="6">YIM B02565</strain>
    </source>
</reference>
<dbReference type="InterPro" id="IPR002078">
    <property type="entry name" value="Sigma_54_int"/>
</dbReference>
<dbReference type="InterPro" id="IPR025662">
    <property type="entry name" value="Sigma_54_int_dom_ATP-bd_1"/>
</dbReference>
<dbReference type="InterPro" id="IPR027417">
    <property type="entry name" value="P-loop_NTPase"/>
</dbReference>
<dbReference type="SMART" id="SM00382">
    <property type="entry name" value="AAA"/>
    <property type="match status" value="1"/>
</dbReference>
<dbReference type="GO" id="GO:0005524">
    <property type="term" value="F:ATP binding"/>
    <property type="evidence" value="ECO:0007669"/>
    <property type="project" value="UniProtKB-KW"/>
</dbReference>
<keyword evidence="3" id="KW-0238">DNA-binding</keyword>
<proteinExistence type="predicted"/>
<dbReference type="PROSITE" id="PS00675">
    <property type="entry name" value="SIGMA54_INTERACT_1"/>
    <property type="match status" value="1"/>
</dbReference>
<evidence type="ECO:0000313" key="6">
    <source>
        <dbReference type="EMBL" id="MBL4931924.1"/>
    </source>
</evidence>
<dbReference type="Gene3D" id="1.10.10.10">
    <property type="entry name" value="Winged helix-like DNA-binding domain superfamily/Winged helix DNA-binding domain"/>
    <property type="match status" value="1"/>
</dbReference>
<dbReference type="SUPFAM" id="SSF52540">
    <property type="entry name" value="P-loop containing nucleoside triphosphate hydrolases"/>
    <property type="match status" value="1"/>
</dbReference>
<accession>A0A937FEL8</accession>
<dbReference type="PROSITE" id="PS51372">
    <property type="entry name" value="PRD_2"/>
    <property type="match status" value="1"/>
</dbReference>
<dbReference type="RefSeq" id="WP_202767305.1">
    <property type="nucleotide sequence ID" value="NZ_JAESWA010000022.1"/>
</dbReference>
<sequence length="538" mass="62042">MRRLEAVYEKLQELYSGSGVSAFEIAEDLNLSRANVSNDLNRLFEFGRVSKTKGRPVLYSPIHKKNNIKHVTVFDKFARNNPSLYSAVQQAKAAILYPPNGMHMLIFGETGVGKSMFADLLHGYAIEMGKMDKDSNIITFNCADYANNPQLLISQLFGVSRGSFTGADLDKVGLIEKANGGILFLDEVHRLPPEGQEMFFAFMDKGLFRRLGETDEEREAKVIIVAATTENPDSTLLRTFIRRFPMILTLPDLAHRTYEERFGLIIKFFREEAVKFNSEIIVSINALRALLAYRCNHNIGQLRNDIKLICAKAYLQFISERREAIKINSTDLQDNIREGLYKNIEYEIILEGIQTTLGRYCVFNPKDDDFLPKTTFVKPDFNKLIELKINQLISKGKDFYEIKFLVEYNLNGYIRSFIESIEMKFNEMDIMNICDPICIKAAYKFVELCEKNFNRVLDEDFYRAIVIHFDNIINKENIKEGFISSYINDIILKHEEEFTIVTENVKVIEDIYGVIISEEDISILSIFLIYCYDLNLYI</sequence>
<dbReference type="InterPro" id="IPR036390">
    <property type="entry name" value="WH_DNA-bd_sf"/>
</dbReference>
<comment type="caution">
    <text evidence="6">The sequence shown here is derived from an EMBL/GenBank/DDBJ whole genome shotgun (WGS) entry which is preliminary data.</text>
</comment>
<dbReference type="CDD" id="cd00009">
    <property type="entry name" value="AAA"/>
    <property type="match status" value="1"/>
</dbReference>
<dbReference type="Proteomes" id="UP000623681">
    <property type="component" value="Unassembled WGS sequence"/>
</dbReference>
<evidence type="ECO:0000259" key="4">
    <source>
        <dbReference type="PROSITE" id="PS50045"/>
    </source>
</evidence>
<dbReference type="InterPro" id="IPR003593">
    <property type="entry name" value="AAA+_ATPase"/>
</dbReference>
<evidence type="ECO:0000256" key="3">
    <source>
        <dbReference type="ARBA" id="ARBA00023125"/>
    </source>
</evidence>
<gene>
    <name evidence="6" type="ORF">JK634_08910</name>
</gene>
<dbReference type="Pfam" id="PF00874">
    <property type="entry name" value="PRD"/>
    <property type="match status" value="1"/>
</dbReference>
<evidence type="ECO:0000313" key="7">
    <source>
        <dbReference type="Proteomes" id="UP000623681"/>
    </source>
</evidence>
<dbReference type="GO" id="GO:0003677">
    <property type="term" value="F:DNA binding"/>
    <property type="evidence" value="ECO:0007669"/>
    <property type="project" value="UniProtKB-KW"/>
</dbReference>
<keyword evidence="2" id="KW-0067">ATP-binding</keyword>
<dbReference type="Gene3D" id="3.40.50.300">
    <property type="entry name" value="P-loop containing nucleotide triphosphate hydrolases"/>
    <property type="match status" value="1"/>
</dbReference>
<feature type="domain" description="PRD" evidence="5">
    <location>
        <begin position="433"/>
        <end position="538"/>
    </location>
</feature>
<dbReference type="PANTHER" id="PTHR32071:SF38">
    <property type="entry name" value="PSP OPERON TRANSCRIPTIONAL ACTIVATOR"/>
    <property type="match status" value="1"/>
</dbReference>
<dbReference type="PROSITE" id="PS50045">
    <property type="entry name" value="SIGMA54_INTERACT_4"/>
    <property type="match status" value="1"/>
</dbReference>
<dbReference type="Pfam" id="PF00158">
    <property type="entry name" value="Sigma54_activat"/>
    <property type="match status" value="1"/>
</dbReference>
<protein>
    <submittedName>
        <fullName evidence="6">Sigma 54-interacting transcriptional regulator</fullName>
    </submittedName>
</protein>
<dbReference type="SUPFAM" id="SSF63520">
    <property type="entry name" value="PTS-regulatory domain, PRD"/>
    <property type="match status" value="1"/>
</dbReference>
<organism evidence="6 7">
    <name type="scientific">Clostridium paridis</name>
    <dbReference type="NCBI Taxonomy" id="2803863"/>
    <lineage>
        <taxon>Bacteria</taxon>
        <taxon>Bacillati</taxon>
        <taxon>Bacillota</taxon>
        <taxon>Clostridia</taxon>
        <taxon>Eubacteriales</taxon>
        <taxon>Clostridiaceae</taxon>
        <taxon>Clostridium</taxon>
    </lineage>
</organism>